<keyword evidence="2 5" id="KW-0238">DNA-binding</keyword>
<evidence type="ECO:0000256" key="1">
    <source>
        <dbReference type="ARBA" id="ARBA00023015"/>
    </source>
</evidence>
<protein>
    <submittedName>
        <fullName evidence="5">AraC-like DNA-binding protein</fullName>
    </submittedName>
</protein>
<dbReference type="AlphaFoldDB" id="A0A4Q7ZTY1"/>
<evidence type="ECO:0000256" key="3">
    <source>
        <dbReference type="ARBA" id="ARBA00023163"/>
    </source>
</evidence>
<dbReference type="Pfam" id="PF12625">
    <property type="entry name" value="Arabinose_bd"/>
    <property type="match status" value="1"/>
</dbReference>
<dbReference type="Proteomes" id="UP000292564">
    <property type="component" value="Unassembled WGS sequence"/>
</dbReference>
<organism evidence="5 6">
    <name type="scientific">Krasilnikovia cinnamomea</name>
    <dbReference type="NCBI Taxonomy" id="349313"/>
    <lineage>
        <taxon>Bacteria</taxon>
        <taxon>Bacillati</taxon>
        <taxon>Actinomycetota</taxon>
        <taxon>Actinomycetes</taxon>
        <taxon>Micromonosporales</taxon>
        <taxon>Micromonosporaceae</taxon>
        <taxon>Krasilnikovia</taxon>
    </lineage>
</organism>
<dbReference type="InterPro" id="IPR009057">
    <property type="entry name" value="Homeodomain-like_sf"/>
</dbReference>
<dbReference type="Pfam" id="PF12833">
    <property type="entry name" value="HTH_18"/>
    <property type="match status" value="1"/>
</dbReference>
<dbReference type="GO" id="GO:0005829">
    <property type="term" value="C:cytosol"/>
    <property type="evidence" value="ECO:0007669"/>
    <property type="project" value="TreeGrafter"/>
</dbReference>
<dbReference type="PANTHER" id="PTHR47894">
    <property type="entry name" value="HTH-TYPE TRANSCRIPTIONAL REGULATOR GADX"/>
    <property type="match status" value="1"/>
</dbReference>
<dbReference type="PANTHER" id="PTHR47894:SF4">
    <property type="entry name" value="HTH-TYPE TRANSCRIPTIONAL REGULATOR GADX"/>
    <property type="match status" value="1"/>
</dbReference>
<reference evidence="5 6" key="1">
    <citation type="submission" date="2019-02" db="EMBL/GenBank/DDBJ databases">
        <title>Sequencing the genomes of 1000 actinobacteria strains.</title>
        <authorList>
            <person name="Klenk H.-P."/>
        </authorList>
    </citation>
    <scope>NUCLEOTIDE SEQUENCE [LARGE SCALE GENOMIC DNA]</scope>
    <source>
        <strain evidence="5 6">DSM 45162</strain>
    </source>
</reference>
<comment type="caution">
    <text evidence="5">The sequence shown here is derived from an EMBL/GenBank/DDBJ whole genome shotgun (WGS) entry which is preliminary data.</text>
</comment>
<evidence type="ECO:0000313" key="6">
    <source>
        <dbReference type="Proteomes" id="UP000292564"/>
    </source>
</evidence>
<keyword evidence="1" id="KW-0805">Transcription regulation</keyword>
<dbReference type="EMBL" id="SHKY01000001">
    <property type="protein sequence ID" value="RZU54341.1"/>
    <property type="molecule type" value="Genomic_DNA"/>
</dbReference>
<dbReference type="OrthoDB" id="5241536at2"/>
<dbReference type="GO" id="GO:0000976">
    <property type="term" value="F:transcription cis-regulatory region binding"/>
    <property type="evidence" value="ECO:0007669"/>
    <property type="project" value="TreeGrafter"/>
</dbReference>
<dbReference type="InterPro" id="IPR032687">
    <property type="entry name" value="AraC-type_N"/>
</dbReference>
<dbReference type="SMART" id="SM00342">
    <property type="entry name" value="HTH_ARAC"/>
    <property type="match status" value="1"/>
</dbReference>
<proteinExistence type="predicted"/>
<evidence type="ECO:0000313" key="5">
    <source>
        <dbReference type="EMBL" id="RZU54341.1"/>
    </source>
</evidence>
<evidence type="ECO:0000259" key="4">
    <source>
        <dbReference type="PROSITE" id="PS01124"/>
    </source>
</evidence>
<dbReference type="InterPro" id="IPR018060">
    <property type="entry name" value="HTH_AraC"/>
</dbReference>
<dbReference type="GO" id="GO:0003700">
    <property type="term" value="F:DNA-binding transcription factor activity"/>
    <property type="evidence" value="ECO:0007669"/>
    <property type="project" value="InterPro"/>
</dbReference>
<accession>A0A4Q7ZTY1</accession>
<keyword evidence="6" id="KW-1185">Reference proteome</keyword>
<dbReference type="PROSITE" id="PS01124">
    <property type="entry name" value="HTH_ARAC_FAMILY_2"/>
    <property type="match status" value="1"/>
</dbReference>
<evidence type="ECO:0000256" key="2">
    <source>
        <dbReference type="ARBA" id="ARBA00023125"/>
    </source>
</evidence>
<feature type="domain" description="HTH araC/xylS-type" evidence="4">
    <location>
        <begin position="231"/>
        <end position="329"/>
    </location>
</feature>
<name>A0A4Q7ZTY1_9ACTN</name>
<dbReference type="Gene3D" id="1.10.10.60">
    <property type="entry name" value="Homeodomain-like"/>
    <property type="match status" value="1"/>
</dbReference>
<dbReference type="SUPFAM" id="SSF46689">
    <property type="entry name" value="Homeodomain-like"/>
    <property type="match status" value="1"/>
</dbReference>
<gene>
    <name evidence="5" type="ORF">EV385_6292</name>
</gene>
<keyword evidence="3" id="KW-0804">Transcription</keyword>
<sequence>MVRAAGLRGLPHLVDDLGGDGAALLARFRVPPAALDSDDAVIGAATADRILETAAAELACPDLGLRLAEQQDMTVLGPLAVAIENSPTFGAALDCATRYLFVHSPALAVSRIPDPAGQAGVIGLRYAGTDDTLPPQALDLGVGLFHRIIVLLHGGPYGLRSVHLPHPPLAPVARYTAFFGADVRFGKPAAVLRVPAHLTATPVPGGDQVLRDIALDYLTHHYPAPGQTVSARVQHLLAQSLGSAPIDIAAIARQLQTHPRTLQRRLAAEGTTFAALLDDARRAAAYQLIARSDVPLSQVTAMVSLTEQSALTRAARRWFGVTPRELRRSQHRT</sequence>